<comment type="PTM">
    <text evidence="4">Autoproteolytically processed. The inactive tetrameric zymogen termed p46 autoprocesses to a smaller form termed p41, which is active only during spore germination.</text>
</comment>
<dbReference type="Proteomes" id="UP000187485">
    <property type="component" value="Unassembled WGS sequence"/>
</dbReference>
<name>A0A1L8CXP3_9THEO</name>
<dbReference type="PIRSF" id="PIRSF019549">
    <property type="entry name" value="Peptidase_A25"/>
    <property type="match status" value="1"/>
</dbReference>
<dbReference type="Gene3D" id="3.40.50.1450">
    <property type="entry name" value="HybD-like"/>
    <property type="match status" value="1"/>
</dbReference>
<keyword evidence="1 4" id="KW-0645">Protease</keyword>
<evidence type="ECO:0000256" key="4">
    <source>
        <dbReference type="HAMAP-Rule" id="MF_00626"/>
    </source>
</evidence>
<accession>A0A1L8CXP3</accession>
<keyword evidence="6" id="KW-1185">Reference proteome</keyword>
<comment type="subunit">
    <text evidence="4">Homotetramer.</text>
</comment>
<sequence>MAIMKFLNSLGLTIDLAIEAHELLRGEAGIEISGVKVIKDKKDNFELTRVEILNEHGAAQMQRPIGKYITIDAPILRSQNKSIHKEIMLILSEELKSLLPLDNNRPILIVGLGNWHATPDALGPKVVDYVLVTRHLFNLNNNSLTQGFRNVAAISPGVLGITGIETVEIIKGIVDKINPSLVIAVDALAAANVERICSSIQLADTGISPGSGIGNRRPGLNKEVLGVPVIAIGCPTVVNAAIIAKNTIEMFLNKFTSSKQFYQFLKTYQEGIATLVREVLEPYSNTLTVTPKEIDVLILNLAKVIAGGITLALHESVKPENVDMYLN</sequence>
<evidence type="ECO:0000256" key="2">
    <source>
        <dbReference type="ARBA" id="ARBA00022801"/>
    </source>
</evidence>
<gene>
    <name evidence="4" type="primary">gpr</name>
    <name evidence="5" type="ORF">cpu_22150</name>
</gene>
<dbReference type="GO" id="GO:0009847">
    <property type="term" value="P:spore germination"/>
    <property type="evidence" value="ECO:0007669"/>
    <property type="project" value="UniProtKB-UniRule"/>
</dbReference>
<organism evidence="5 6">
    <name type="scientific">Carboxydothermus pertinax</name>
    <dbReference type="NCBI Taxonomy" id="870242"/>
    <lineage>
        <taxon>Bacteria</taxon>
        <taxon>Bacillati</taxon>
        <taxon>Bacillota</taxon>
        <taxon>Clostridia</taxon>
        <taxon>Thermoanaerobacterales</taxon>
        <taxon>Thermoanaerobacteraceae</taxon>
        <taxon>Carboxydothermus</taxon>
    </lineage>
</organism>
<evidence type="ECO:0000256" key="1">
    <source>
        <dbReference type="ARBA" id="ARBA00022670"/>
    </source>
</evidence>
<keyword evidence="2 4" id="KW-0378">Hydrolase</keyword>
<feature type="chain" id="PRO_5023227302" description="Germination protease" evidence="4">
    <location>
        <begin position="16"/>
        <end position="327"/>
    </location>
</feature>
<comment type="catalytic activity">
    <reaction evidence="4">
        <text>Endopeptidase action with P4 Glu or Asp, P1 preferably Glu &gt; Asp, P1' hydrophobic and P2' Ala.</text>
        <dbReference type="EC" id="3.4.24.78"/>
    </reaction>
</comment>
<proteinExistence type="inferred from homology"/>
<dbReference type="AlphaFoldDB" id="A0A1L8CXP3"/>
<evidence type="ECO:0000313" key="5">
    <source>
        <dbReference type="EMBL" id="GAV23705.1"/>
    </source>
</evidence>
<evidence type="ECO:0000256" key="3">
    <source>
        <dbReference type="ARBA" id="ARBA00023145"/>
    </source>
</evidence>
<evidence type="ECO:0000313" key="6">
    <source>
        <dbReference type="Proteomes" id="UP000187485"/>
    </source>
</evidence>
<keyword evidence="3 4" id="KW-0865">Zymogen</keyword>
<comment type="similarity">
    <text evidence="4">Belongs to the peptidase A25 family.</text>
</comment>
<dbReference type="STRING" id="870242.cpu_22150"/>
<comment type="caution">
    <text evidence="5">The sequence shown here is derived from an EMBL/GenBank/DDBJ whole genome shotgun (WGS) entry which is preliminary data.</text>
</comment>
<dbReference type="NCBIfam" id="TIGR01441">
    <property type="entry name" value="GPR"/>
    <property type="match status" value="1"/>
</dbReference>
<dbReference type="SUPFAM" id="SSF53163">
    <property type="entry name" value="HybD-like"/>
    <property type="match status" value="1"/>
</dbReference>
<dbReference type="Pfam" id="PF03418">
    <property type="entry name" value="Peptidase_A25"/>
    <property type="match status" value="2"/>
</dbReference>
<dbReference type="EMBL" id="BDJK01000055">
    <property type="protein sequence ID" value="GAV23705.1"/>
    <property type="molecule type" value="Genomic_DNA"/>
</dbReference>
<dbReference type="GO" id="GO:0004222">
    <property type="term" value="F:metalloendopeptidase activity"/>
    <property type="evidence" value="ECO:0007669"/>
    <property type="project" value="UniProtKB-UniRule"/>
</dbReference>
<dbReference type="InterPro" id="IPR023430">
    <property type="entry name" value="Pept_HybD-like_dom_sf"/>
</dbReference>
<dbReference type="HAMAP" id="MF_00626">
    <property type="entry name" value="Germination_prot"/>
    <property type="match status" value="1"/>
</dbReference>
<dbReference type="InterPro" id="IPR005080">
    <property type="entry name" value="Peptidase_A25"/>
</dbReference>
<protein>
    <recommendedName>
        <fullName evidence="4">Germination protease</fullName>
        <ecNumber evidence="4">3.4.24.78</ecNumber>
    </recommendedName>
    <alternativeName>
        <fullName evidence="4">GPR endopeptidase</fullName>
    </alternativeName>
    <alternativeName>
        <fullName evidence="4">Germination proteinase</fullName>
    </alternativeName>
    <alternativeName>
        <fullName evidence="4">Spore protease</fullName>
    </alternativeName>
</protein>
<dbReference type="EC" id="3.4.24.78" evidence="4"/>
<reference evidence="6" key="1">
    <citation type="submission" date="2016-12" db="EMBL/GenBank/DDBJ databases">
        <title>Draft Genome Sequences od Carboxydothermus pertinax and islandicus, Hydrogenogenic Carboxydotrophic Bacteria.</title>
        <authorList>
            <person name="Fukuyama Y."/>
            <person name="Ohmae K."/>
            <person name="Yoneda Y."/>
            <person name="Yoshida T."/>
            <person name="Sako Y."/>
        </authorList>
    </citation>
    <scope>NUCLEOTIDE SEQUENCE [LARGE SCALE GENOMIC DNA]</scope>
    <source>
        <strain evidence="6">Ug1</strain>
    </source>
</reference>
<comment type="function">
    <text evidence="4">Initiates the rapid degradation of small, acid-soluble proteins during spore germination.</text>
</comment>
<feature type="propeptide" id="PRO_5009989046" evidence="4">
    <location>
        <begin position="1"/>
        <end position="15"/>
    </location>
</feature>
<dbReference type="GO" id="GO:0006508">
    <property type="term" value="P:proteolysis"/>
    <property type="evidence" value="ECO:0007669"/>
    <property type="project" value="UniProtKB-UniRule"/>
</dbReference>